<name>A0A367R068_NOSPU</name>
<organism evidence="1 2">
    <name type="scientific">Nostoc punctiforme NIES-2108</name>
    <dbReference type="NCBI Taxonomy" id="1356359"/>
    <lineage>
        <taxon>Bacteria</taxon>
        <taxon>Bacillati</taxon>
        <taxon>Cyanobacteriota</taxon>
        <taxon>Cyanophyceae</taxon>
        <taxon>Nostocales</taxon>
        <taxon>Nostocaceae</taxon>
        <taxon>Nostoc</taxon>
    </lineage>
</organism>
<evidence type="ECO:0000313" key="1">
    <source>
        <dbReference type="EMBL" id="RCJ29876.1"/>
    </source>
</evidence>
<gene>
    <name evidence="1" type="ORF">A6769_35090</name>
</gene>
<sequence length="84" mass="9471">MWNSLLKPQPCPYIWRYNFVLHLNGNRYKSLVVRFPQNCACGGRRLCKGAEERFVQVLSPLPLGISAQELATTQSLCGKALDCT</sequence>
<dbReference type="Proteomes" id="UP000252085">
    <property type="component" value="Unassembled WGS sequence"/>
</dbReference>
<reference evidence="1 2" key="1">
    <citation type="submission" date="2016-04" db="EMBL/GenBank/DDBJ databases">
        <authorList>
            <person name="Evans L.H."/>
            <person name="Alamgir A."/>
            <person name="Owens N."/>
            <person name="Weber N.D."/>
            <person name="Virtaneva K."/>
            <person name="Barbian K."/>
            <person name="Babar A."/>
            <person name="Rosenke K."/>
        </authorList>
    </citation>
    <scope>NUCLEOTIDE SEQUENCE [LARGE SCALE GENOMIC DNA]</scope>
    <source>
        <strain evidence="1">NIES-2108</strain>
    </source>
</reference>
<evidence type="ECO:0000313" key="2">
    <source>
        <dbReference type="Proteomes" id="UP000252085"/>
    </source>
</evidence>
<accession>A0A367R068</accession>
<dbReference type="EMBL" id="LXQE01000195">
    <property type="protein sequence ID" value="RCJ29876.1"/>
    <property type="molecule type" value="Genomic_DNA"/>
</dbReference>
<proteinExistence type="predicted"/>
<protein>
    <submittedName>
        <fullName evidence="1">Uncharacterized protein</fullName>
    </submittedName>
</protein>
<dbReference type="AlphaFoldDB" id="A0A367R068"/>
<comment type="caution">
    <text evidence="1">The sequence shown here is derived from an EMBL/GenBank/DDBJ whole genome shotgun (WGS) entry which is preliminary data.</text>
</comment>